<evidence type="ECO:0000256" key="2">
    <source>
        <dbReference type="ARBA" id="ARBA00023125"/>
    </source>
</evidence>
<dbReference type="PANTHER" id="PTHR46796:SF2">
    <property type="entry name" value="TRANSCRIPTIONAL REGULATORY PROTEIN"/>
    <property type="match status" value="1"/>
</dbReference>
<dbReference type="Proteomes" id="UP001549749">
    <property type="component" value="Unassembled WGS sequence"/>
</dbReference>
<dbReference type="RefSeq" id="WP_354659058.1">
    <property type="nucleotide sequence ID" value="NZ_JBEXAC010000001.1"/>
</dbReference>
<keyword evidence="2" id="KW-0238">DNA-binding</keyword>
<dbReference type="PRINTS" id="PR00032">
    <property type="entry name" value="HTHARAC"/>
</dbReference>
<dbReference type="PROSITE" id="PS01124">
    <property type="entry name" value="HTH_ARAC_FAMILY_2"/>
    <property type="match status" value="1"/>
</dbReference>
<feature type="domain" description="HTH araC/xylS-type" evidence="4">
    <location>
        <begin position="182"/>
        <end position="279"/>
    </location>
</feature>
<name>A0ABV2T058_9BACT</name>
<dbReference type="InterPro" id="IPR009057">
    <property type="entry name" value="Homeodomain-like_sf"/>
</dbReference>
<proteinExistence type="predicted"/>
<evidence type="ECO:0000256" key="1">
    <source>
        <dbReference type="ARBA" id="ARBA00023015"/>
    </source>
</evidence>
<dbReference type="InterPro" id="IPR020449">
    <property type="entry name" value="Tscrpt_reg_AraC-type_HTH"/>
</dbReference>
<evidence type="ECO:0000313" key="6">
    <source>
        <dbReference type="Proteomes" id="UP001549749"/>
    </source>
</evidence>
<keyword evidence="6" id="KW-1185">Reference proteome</keyword>
<dbReference type="Pfam" id="PF12833">
    <property type="entry name" value="HTH_18"/>
    <property type="match status" value="1"/>
</dbReference>
<keyword evidence="3" id="KW-0804">Transcription</keyword>
<dbReference type="EMBL" id="JBEXAC010000001">
    <property type="protein sequence ID" value="MET6996416.1"/>
    <property type="molecule type" value="Genomic_DNA"/>
</dbReference>
<evidence type="ECO:0000259" key="4">
    <source>
        <dbReference type="PROSITE" id="PS01124"/>
    </source>
</evidence>
<dbReference type="SMART" id="SM00342">
    <property type="entry name" value="HTH_ARAC"/>
    <property type="match status" value="1"/>
</dbReference>
<accession>A0ABV2T058</accession>
<dbReference type="PANTHER" id="PTHR46796">
    <property type="entry name" value="HTH-TYPE TRANSCRIPTIONAL ACTIVATOR RHAS-RELATED"/>
    <property type="match status" value="1"/>
</dbReference>
<protein>
    <submittedName>
        <fullName evidence="5">AraC family transcriptional regulator</fullName>
    </submittedName>
</protein>
<gene>
    <name evidence="5" type="ORF">ABR189_03525</name>
</gene>
<organism evidence="5 6">
    <name type="scientific">Chitinophaga defluvii</name>
    <dbReference type="NCBI Taxonomy" id="3163343"/>
    <lineage>
        <taxon>Bacteria</taxon>
        <taxon>Pseudomonadati</taxon>
        <taxon>Bacteroidota</taxon>
        <taxon>Chitinophagia</taxon>
        <taxon>Chitinophagales</taxon>
        <taxon>Chitinophagaceae</taxon>
        <taxon>Chitinophaga</taxon>
    </lineage>
</organism>
<dbReference type="Gene3D" id="1.10.10.60">
    <property type="entry name" value="Homeodomain-like"/>
    <property type="match status" value="2"/>
</dbReference>
<reference evidence="5 6" key="1">
    <citation type="submission" date="2024-06" db="EMBL/GenBank/DDBJ databases">
        <title>Chitinophaga defluvii sp. nov., isolated from municipal sewage.</title>
        <authorList>
            <person name="Zhang L."/>
        </authorList>
    </citation>
    <scope>NUCLEOTIDE SEQUENCE [LARGE SCALE GENOMIC DNA]</scope>
    <source>
        <strain evidence="5 6">H8</strain>
    </source>
</reference>
<dbReference type="PROSITE" id="PS00041">
    <property type="entry name" value="HTH_ARAC_FAMILY_1"/>
    <property type="match status" value="1"/>
</dbReference>
<dbReference type="InterPro" id="IPR018062">
    <property type="entry name" value="HTH_AraC-typ_CS"/>
</dbReference>
<evidence type="ECO:0000313" key="5">
    <source>
        <dbReference type="EMBL" id="MET6996416.1"/>
    </source>
</evidence>
<evidence type="ECO:0000256" key="3">
    <source>
        <dbReference type="ARBA" id="ARBA00023163"/>
    </source>
</evidence>
<keyword evidence="1" id="KW-0805">Transcription regulation</keyword>
<comment type="caution">
    <text evidence="5">The sequence shown here is derived from an EMBL/GenBank/DDBJ whole genome shotgun (WGS) entry which is preliminary data.</text>
</comment>
<dbReference type="InterPro" id="IPR050204">
    <property type="entry name" value="AraC_XylS_family_regulators"/>
</dbReference>
<sequence length="279" mass="32187">MQAEILTIYDSSLCSVHNFLCRCQDCSVSEKEYQENFSIAYIRKGNFKFNVFRNDLDAYSGLFLICKPGYEYHVGHIHNMPDECTIFSFSPHSTSLLLAQTDAFSFFFNNPDMQSLLVKATPEMEYLHFCIFNLLSTSRCPQLYVEQLMVELFIMILSAGSTTHHKTHLTEKQKRYYLPVIETVKEFINGHYTEEISLPQLAALGHMSPFHFNRLFRQFTLSSPYGYLRQIRLKEAQLQISHTKSSITAIAFATGFNSLEHFSAAYKKHFGQSPVAMRS</sequence>
<dbReference type="SUPFAM" id="SSF46689">
    <property type="entry name" value="Homeodomain-like"/>
    <property type="match status" value="2"/>
</dbReference>
<dbReference type="InterPro" id="IPR018060">
    <property type="entry name" value="HTH_AraC"/>
</dbReference>